<dbReference type="InterPro" id="IPR036390">
    <property type="entry name" value="WH_DNA-bd_sf"/>
</dbReference>
<feature type="domain" description="HTH marR-type" evidence="2">
    <location>
        <begin position="35"/>
        <end position="162"/>
    </location>
</feature>
<dbReference type="PANTHER" id="PTHR33164">
    <property type="entry name" value="TRANSCRIPTIONAL REGULATOR, MARR FAMILY"/>
    <property type="match status" value="1"/>
</dbReference>
<dbReference type="GO" id="GO:0003700">
    <property type="term" value="F:DNA-binding transcription factor activity"/>
    <property type="evidence" value="ECO:0007669"/>
    <property type="project" value="InterPro"/>
</dbReference>
<dbReference type="PROSITE" id="PS50995">
    <property type="entry name" value="HTH_MARR_2"/>
    <property type="match status" value="1"/>
</dbReference>
<evidence type="ECO:0000313" key="3">
    <source>
        <dbReference type="EMBL" id="MBR7831708.1"/>
    </source>
</evidence>
<dbReference type="AlphaFoldDB" id="A0A941EJV8"/>
<dbReference type="InterPro" id="IPR036388">
    <property type="entry name" value="WH-like_DNA-bd_sf"/>
</dbReference>
<evidence type="ECO:0000259" key="2">
    <source>
        <dbReference type="PROSITE" id="PS50995"/>
    </source>
</evidence>
<name>A0A941EJV8_9ACTN</name>
<dbReference type="InterPro" id="IPR039422">
    <property type="entry name" value="MarR/SlyA-like"/>
</dbReference>
<proteinExistence type="predicted"/>
<feature type="compositionally biased region" description="Polar residues" evidence="1">
    <location>
        <begin position="1"/>
        <end position="10"/>
    </location>
</feature>
<keyword evidence="4" id="KW-1185">Reference proteome</keyword>
<sequence>MKTDTGTNTETDAETAAPASGSSPRGGPRPDVAAFERLTRALVGVTAQSLDALDGAVTVSQFRLLRTLDGLGRVPSSTLAAALGAAASSVTRLVDRLEAAGYVARGADSHSRSIVTVEVTAAGREVVAAVLARRHRLLESVLDLMSAEQRAHAADAAERFVRLAGDAAVEAAENGPVAL</sequence>
<dbReference type="SUPFAM" id="SSF46785">
    <property type="entry name" value="Winged helix' DNA-binding domain"/>
    <property type="match status" value="1"/>
</dbReference>
<evidence type="ECO:0000313" key="4">
    <source>
        <dbReference type="Proteomes" id="UP000675781"/>
    </source>
</evidence>
<comment type="caution">
    <text evidence="3">The sequence shown here is derived from an EMBL/GenBank/DDBJ whole genome shotgun (WGS) entry which is preliminary data.</text>
</comment>
<dbReference type="InterPro" id="IPR000835">
    <property type="entry name" value="HTH_MarR-typ"/>
</dbReference>
<protein>
    <submittedName>
        <fullName evidence="3">MarR family transcriptional regulator</fullName>
    </submittedName>
</protein>
<dbReference type="Proteomes" id="UP000675781">
    <property type="component" value="Unassembled WGS sequence"/>
</dbReference>
<organism evidence="3 4">
    <name type="scientific">Actinospica durhamensis</name>
    <dbReference type="NCBI Taxonomy" id="1508375"/>
    <lineage>
        <taxon>Bacteria</taxon>
        <taxon>Bacillati</taxon>
        <taxon>Actinomycetota</taxon>
        <taxon>Actinomycetes</taxon>
        <taxon>Catenulisporales</taxon>
        <taxon>Actinospicaceae</taxon>
        <taxon>Actinospica</taxon>
    </lineage>
</organism>
<accession>A0A941EJV8</accession>
<feature type="region of interest" description="Disordered" evidence="1">
    <location>
        <begin position="1"/>
        <end position="31"/>
    </location>
</feature>
<dbReference type="Gene3D" id="1.10.10.10">
    <property type="entry name" value="Winged helix-like DNA-binding domain superfamily/Winged helix DNA-binding domain"/>
    <property type="match status" value="1"/>
</dbReference>
<dbReference type="GO" id="GO:0006950">
    <property type="term" value="P:response to stress"/>
    <property type="evidence" value="ECO:0007669"/>
    <property type="project" value="TreeGrafter"/>
</dbReference>
<dbReference type="SMART" id="SM00347">
    <property type="entry name" value="HTH_MARR"/>
    <property type="match status" value="1"/>
</dbReference>
<gene>
    <name evidence="3" type="ORF">KDL01_00460</name>
</gene>
<dbReference type="Pfam" id="PF01047">
    <property type="entry name" value="MarR"/>
    <property type="match status" value="1"/>
</dbReference>
<evidence type="ECO:0000256" key="1">
    <source>
        <dbReference type="SAM" id="MobiDB-lite"/>
    </source>
</evidence>
<dbReference type="EMBL" id="JAGSOG010000001">
    <property type="protein sequence ID" value="MBR7831708.1"/>
    <property type="molecule type" value="Genomic_DNA"/>
</dbReference>
<dbReference type="RefSeq" id="WP_212526239.1">
    <property type="nucleotide sequence ID" value="NZ_JAGSOG010000001.1"/>
</dbReference>
<reference evidence="3" key="1">
    <citation type="submission" date="2021-04" db="EMBL/GenBank/DDBJ databases">
        <title>Genome based classification of Actinospica acidithermotolerans sp. nov., an actinobacterium isolated from an Indonesian hot spring.</title>
        <authorList>
            <person name="Kusuma A.B."/>
            <person name="Putra K.E."/>
            <person name="Nafisah S."/>
            <person name="Loh J."/>
            <person name="Nouioui I."/>
            <person name="Goodfellow M."/>
        </authorList>
    </citation>
    <scope>NUCLEOTIDE SEQUENCE</scope>
    <source>
        <strain evidence="3">CSCA 57</strain>
    </source>
</reference>
<dbReference type="PANTHER" id="PTHR33164:SF43">
    <property type="entry name" value="HTH-TYPE TRANSCRIPTIONAL REPRESSOR YETL"/>
    <property type="match status" value="1"/>
</dbReference>